<dbReference type="GO" id="GO:0005739">
    <property type="term" value="C:mitochondrion"/>
    <property type="evidence" value="ECO:0007669"/>
    <property type="project" value="UniProtKB-SubCell"/>
</dbReference>
<evidence type="ECO:0000313" key="9">
    <source>
        <dbReference type="Proteomes" id="UP000193067"/>
    </source>
</evidence>
<dbReference type="GO" id="GO:0046872">
    <property type="term" value="F:metal ion binding"/>
    <property type="evidence" value="ECO:0007669"/>
    <property type="project" value="UniProtKB-KW"/>
</dbReference>
<dbReference type="PROSITE" id="PS50305">
    <property type="entry name" value="SIRTUIN"/>
    <property type="match status" value="1"/>
</dbReference>
<keyword evidence="9" id="KW-1185">Reference proteome</keyword>
<proteinExistence type="inferred from homology"/>
<protein>
    <submittedName>
        <fullName evidence="8">DHS-like NAD/FAD-binding domain-containing protein</fullName>
    </submittedName>
</protein>
<dbReference type="InterPro" id="IPR026591">
    <property type="entry name" value="Sirtuin_cat_small_dom_sf"/>
</dbReference>
<dbReference type="GO" id="GO:0070403">
    <property type="term" value="F:NAD+ binding"/>
    <property type="evidence" value="ECO:0007669"/>
    <property type="project" value="InterPro"/>
</dbReference>
<dbReference type="InterPro" id="IPR003000">
    <property type="entry name" value="Sirtuin"/>
</dbReference>
<evidence type="ECO:0000256" key="4">
    <source>
        <dbReference type="ARBA" id="ARBA00023027"/>
    </source>
</evidence>
<dbReference type="GO" id="GO:0005634">
    <property type="term" value="C:nucleus"/>
    <property type="evidence" value="ECO:0007669"/>
    <property type="project" value="TreeGrafter"/>
</dbReference>
<dbReference type="Proteomes" id="UP000193067">
    <property type="component" value="Unassembled WGS sequence"/>
</dbReference>
<feature type="binding site" evidence="6">
    <location>
        <position position="158"/>
    </location>
    <ligand>
        <name>Zn(2+)</name>
        <dbReference type="ChEBI" id="CHEBI:29105"/>
    </ligand>
</feature>
<dbReference type="SUPFAM" id="SSF52467">
    <property type="entry name" value="DHS-like NAD/FAD-binding domain"/>
    <property type="match status" value="1"/>
</dbReference>
<feature type="active site" description="Proton acceptor" evidence="6">
    <location>
        <position position="150"/>
    </location>
</feature>
<dbReference type="InterPro" id="IPR029035">
    <property type="entry name" value="DHS-like_NAD/FAD-binding_dom"/>
</dbReference>
<dbReference type="AlphaFoldDB" id="A0A1Y2IQ39"/>
<organism evidence="8 9">
    <name type="scientific">Trametes coccinea (strain BRFM310)</name>
    <name type="common">Pycnoporus coccineus</name>
    <dbReference type="NCBI Taxonomy" id="1353009"/>
    <lineage>
        <taxon>Eukaryota</taxon>
        <taxon>Fungi</taxon>
        <taxon>Dikarya</taxon>
        <taxon>Basidiomycota</taxon>
        <taxon>Agaricomycotina</taxon>
        <taxon>Agaricomycetes</taxon>
        <taxon>Polyporales</taxon>
        <taxon>Polyporaceae</taxon>
        <taxon>Trametes</taxon>
    </lineage>
</organism>
<dbReference type="Pfam" id="PF02146">
    <property type="entry name" value="SIR2"/>
    <property type="match status" value="1"/>
</dbReference>
<evidence type="ECO:0000256" key="5">
    <source>
        <dbReference type="ARBA" id="ARBA00023128"/>
    </source>
</evidence>
<dbReference type="PANTHER" id="PTHR11085:SF10">
    <property type="entry name" value="NAD-DEPENDENT PROTEIN DEACYLASE SIRTUIN-5, MITOCHONDRIAL-RELATED"/>
    <property type="match status" value="1"/>
</dbReference>
<evidence type="ECO:0000259" key="7">
    <source>
        <dbReference type="PROSITE" id="PS50305"/>
    </source>
</evidence>
<keyword evidence="3" id="KW-0808">Transferase</keyword>
<dbReference type="OrthoDB" id="424302at2759"/>
<comment type="similarity">
    <text evidence="2">Belongs to the sirtuin family. Class I subfamily.</text>
</comment>
<sequence length="299" mass="32732">MDPETSIWDADAFRTALKDSKHIVAIAGAGLSAASGIPTYHDGGGLWRTLDATALASPEAFKDNPSLVWQFYHYRRNKALEAKPNPAHEVVAKMSVPQCLKKVAPNAQSFHLITQNIDRLSVDALRTLVQSLSTGPTKPTVYKDSILEMHGRLFDVQCTQCEYRAEDRSSPLTPALGAADGDLRTYQDAGTKAIHIPEEQLPRCPKCGALARPGVVWFGERPLHLDEINSIMYKADMCLVIGTSSQVRPASTYAYRVRRRGGKVALFNMDPSEKDVAGADFVFKGPCEALLPAVLPELQ</sequence>
<dbReference type="InterPro" id="IPR050134">
    <property type="entry name" value="NAD-dep_sirtuin_deacylases"/>
</dbReference>
<dbReference type="InterPro" id="IPR026590">
    <property type="entry name" value="Ssirtuin_cat_dom"/>
</dbReference>
<feature type="binding site" evidence="6">
    <location>
        <position position="207"/>
    </location>
    <ligand>
        <name>Zn(2+)</name>
        <dbReference type="ChEBI" id="CHEBI:29105"/>
    </ligand>
</feature>
<feature type="binding site" evidence="6">
    <location>
        <position position="161"/>
    </location>
    <ligand>
        <name>Zn(2+)</name>
        <dbReference type="ChEBI" id="CHEBI:29105"/>
    </ligand>
</feature>
<accession>A0A1Y2IQ39</accession>
<keyword evidence="6" id="KW-0862">Zinc</keyword>
<feature type="binding site" evidence="6">
    <location>
        <position position="204"/>
    </location>
    <ligand>
        <name>Zn(2+)</name>
        <dbReference type="ChEBI" id="CHEBI:29105"/>
    </ligand>
</feature>
<keyword evidence="4" id="KW-0520">NAD</keyword>
<dbReference type="STRING" id="1353009.A0A1Y2IQ39"/>
<reference evidence="8 9" key="1">
    <citation type="journal article" date="2015" name="Biotechnol. Biofuels">
        <title>Enhanced degradation of softwood versus hardwood by the white-rot fungus Pycnoporus coccineus.</title>
        <authorList>
            <person name="Couturier M."/>
            <person name="Navarro D."/>
            <person name="Chevret D."/>
            <person name="Henrissat B."/>
            <person name="Piumi F."/>
            <person name="Ruiz-Duenas F.J."/>
            <person name="Martinez A.T."/>
            <person name="Grigoriev I.V."/>
            <person name="Riley R."/>
            <person name="Lipzen A."/>
            <person name="Berrin J.G."/>
            <person name="Master E.R."/>
            <person name="Rosso M.N."/>
        </authorList>
    </citation>
    <scope>NUCLEOTIDE SEQUENCE [LARGE SCALE GENOMIC DNA]</scope>
    <source>
        <strain evidence="8 9">BRFM310</strain>
    </source>
</reference>
<dbReference type="EMBL" id="KZ084101">
    <property type="protein sequence ID" value="OSD03228.1"/>
    <property type="molecule type" value="Genomic_DNA"/>
</dbReference>
<name>A0A1Y2IQ39_TRAC3</name>
<keyword evidence="5" id="KW-0496">Mitochondrion</keyword>
<evidence type="ECO:0000256" key="2">
    <source>
        <dbReference type="ARBA" id="ARBA00006924"/>
    </source>
</evidence>
<evidence type="ECO:0000256" key="3">
    <source>
        <dbReference type="ARBA" id="ARBA00022679"/>
    </source>
</evidence>
<feature type="domain" description="Deacetylase sirtuin-type" evidence="7">
    <location>
        <begin position="1"/>
        <end position="299"/>
    </location>
</feature>
<dbReference type="PANTHER" id="PTHR11085">
    <property type="entry name" value="NAD-DEPENDENT PROTEIN DEACYLASE SIRTUIN-5, MITOCHONDRIAL-RELATED"/>
    <property type="match status" value="1"/>
</dbReference>
<evidence type="ECO:0000256" key="6">
    <source>
        <dbReference type="PROSITE-ProRule" id="PRU00236"/>
    </source>
</evidence>
<evidence type="ECO:0000256" key="1">
    <source>
        <dbReference type="ARBA" id="ARBA00004173"/>
    </source>
</evidence>
<dbReference type="Gene3D" id="3.40.50.1220">
    <property type="entry name" value="TPP-binding domain"/>
    <property type="match status" value="1"/>
</dbReference>
<dbReference type="Gene3D" id="3.30.1600.10">
    <property type="entry name" value="SIR2/SIRT2 'Small Domain"/>
    <property type="match status" value="1"/>
</dbReference>
<gene>
    <name evidence="8" type="ORF">PYCCODRAFT_1458637</name>
</gene>
<dbReference type="GO" id="GO:0017136">
    <property type="term" value="F:histone deacetylase activity, NAD-dependent"/>
    <property type="evidence" value="ECO:0007669"/>
    <property type="project" value="TreeGrafter"/>
</dbReference>
<comment type="subcellular location">
    <subcellularLocation>
        <location evidence="1">Mitochondrion</location>
    </subcellularLocation>
</comment>
<evidence type="ECO:0000313" key="8">
    <source>
        <dbReference type="EMBL" id="OSD03228.1"/>
    </source>
</evidence>
<keyword evidence="6" id="KW-0479">Metal-binding</keyword>